<protein>
    <submittedName>
        <fullName evidence="1">Uncharacterized protein</fullName>
    </submittedName>
</protein>
<accession>A0AAD6UWF1</accession>
<keyword evidence="2" id="KW-1185">Reference proteome</keyword>
<dbReference type="EMBL" id="JARJCW010000102">
    <property type="protein sequence ID" value="KAJ7194007.1"/>
    <property type="molecule type" value="Genomic_DNA"/>
</dbReference>
<dbReference type="AlphaFoldDB" id="A0AAD6UWF1"/>
<reference evidence="1" key="1">
    <citation type="submission" date="2023-03" db="EMBL/GenBank/DDBJ databases">
        <title>Massive genome expansion in bonnet fungi (Mycena s.s.) driven by repeated elements and novel gene families across ecological guilds.</title>
        <authorList>
            <consortium name="Lawrence Berkeley National Laboratory"/>
            <person name="Harder C.B."/>
            <person name="Miyauchi S."/>
            <person name="Viragh M."/>
            <person name="Kuo A."/>
            <person name="Thoen E."/>
            <person name="Andreopoulos B."/>
            <person name="Lu D."/>
            <person name="Skrede I."/>
            <person name="Drula E."/>
            <person name="Henrissat B."/>
            <person name="Morin E."/>
            <person name="Kohler A."/>
            <person name="Barry K."/>
            <person name="LaButti K."/>
            <person name="Morin E."/>
            <person name="Salamov A."/>
            <person name="Lipzen A."/>
            <person name="Mereny Z."/>
            <person name="Hegedus B."/>
            <person name="Baldrian P."/>
            <person name="Stursova M."/>
            <person name="Weitz H."/>
            <person name="Taylor A."/>
            <person name="Grigoriev I.V."/>
            <person name="Nagy L.G."/>
            <person name="Martin F."/>
            <person name="Kauserud H."/>
        </authorList>
    </citation>
    <scope>NUCLEOTIDE SEQUENCE</scope>
    <source>
        <strain evidence="1">9144</strain>
    </source>
</reference>
<dbReference type="Proteomes" id="UP001219525">
    <property type="component" value="Unassembled WGS sequence"/>
</dbReference>
<gene>
    <name evidence="1" type="ORF">GGX14DRAFT_404955</name>
</gene>
<name>A0AAD6UWF1_9AGAR</name>
<comment type="caution">
    <text evidence="1">The sequence shown here is derived from an EMBL/GenBank/DDBJ whole genome shotgun (WGS) entry which is preliminary data.</text>
</comment>
<proteinExistence type="predicted"/>
<evidence type="ECO:0000313" key="2">
    <source>
        <dbReference type="Proteomes" id="UP001219525"/>
    </source>
</evidence>
<evidence type="ECO:0000313" key="1">
    <source>
        <dbReference type="EMBL" id="KAJ7194007.1"/>
    </source>
</evidence>
<organism evidence="1 2">
    <name type="scientific">Mycena pura</name>
    <dbReference type="NCBI Taxonomy" id="153505"/>
    <lineage>
        <taxon>Eukaryota</taxon>
        <taxon>Fungi</taxon>
        <taxon>Dikarya</taxon>
        <taxon>Basidiomycota</taxon>
        <taxon>Agaricomycotina</taxon>
        <taxon>Agaricomycetes</taxon>
        <taxon>Agaricomycetidae</taxon>
        <taxon>Agaricales</taxon>
        <taxon>Marasmiineae</taxon>
        <taxon>Mycenaceae</taxon>
        <taxon>Mycena</taxon>
    </lineage>
</organism>
<sequence>MSQPEIIYDDEEMDNQPTNNINAWIGRLKPGFEPPPAAQAVERSLLTIPPAVLKQLPPQSLPIAELLRYTLLPPQFTDSIRNDEREAIVKAAAALSTVKRKGGKGVGNVLDVDEDDGVAEYSDKLAALGRRKVRTKVQTPPKSGNDLWAYYQGSYAETLKYEDDCPVICIPDPSLSAHDQSFIFKYDRTTILLPITSLRCPWHPVKTGMAFRETITFLGLLWDLRQHSMSLPERWRNRRSLMRLRLLKRRDGFQREHSHPASPLKHHVEDSPLHSRIGSRVFHPSGPSMYLLIIIYHGIYLCFHLQERGGYPRILIRVLATRADPLRETRTAKTTQVTRPTRPAELNYFNSRNSSLWYIVPETASGIDLNFLGFLHVKCREVSVLCVSKMVCASCSARGQSLSEVTGSENCGATSTAITGLKRPSRAIHDEAGLCGTSMRFVRVFPWGLVGPDPTFINLMLQLESRATIDLADGSEFRVHRTLQQSRGLGTDSTVGWACLLVSEKSGEREGKHTGRVAECERKLGRVADRCPKCGVRESAASVRSGLLKARVFASRSNREELINKDEANIGGQERTRHAITCAGVR</sequence>